<accession>A0A9W9JUM4</accession>
<dbReference type="Pfam" id="PF17648">
    <property type="entry name" value="Luciferase"/>
    <property type="match status" value="1"/>
</dbReference>
<protein>
    <recommendedName>
        <fullName evidence="1">Luciferase domain-containing protein</fullName>
    </recommendedName>
</protein>
<dbReference type="PANTHER" id="PTHR38695">
    <property type="entry name" value="AMINO ACID PERMEASE_ SLC12A DOMAIN-CONTAINING PROTEIN"/>
    <property type="match status" value="1"/>
</dbReference>
<proteinExistence type="predicted"/>
<gene>
    <name evidence="2" type="ORF">NUU61_010046</name>
</gene>
<sequence>MSLTDSLTTALRRIPIPSPLHDHRTAILASAAVLGTSLIFPAAYRDYQLFKSYGQGGIPNNLAGWLIVRLLMQPLGREMLSTDEYERRVAATAGQGPGSEGYLLVSETQLASRSAAARPFVGPHVVPQRQMTQLPEQAIMEKLRGSFLAFGRRNEHLVKLSQSLAERHSDALFLADHLRPTEITQRTRGEISHVHTGKDHSLHVILAPADCKKVIDAGWGQRHAFSGTAAMSILSLGLLPGIPWEYLLIYAPRTEAEIETVMQIVAASVKFATGREDVR</sequence>
<dbReference type="EMBL" id="JAPMSZ010000012">
    <property type="protein sequence ID" value="KAJ5081782.1"/>
    <property type="molecule type" value="Genomic_DNA"/>
</dbReference>
<dbReference type="GeneID" id="81399740"/>
<reference evidence="2" key="2">
    <citation type="journal article" date="2023" name="IMA Fungus">
        <title>Comparative genomic study of the Penicillium genus elucidates a diverse pangenome and 15 lateral gene transfer events.</title>
        <authorList>
            <person name="Petersen C."/>
            <person name="Sorensen T."/>
            <person name="Nielsen M.R."/>
            <person name="Sondergaard T.E."/>
            <person name="Sorensen J.L."/>
            <person name="Fitzpatrick D.A."/>
            <person name="Frisvad J.C."/>
            <person name="Nielsen K.L."/>
        </authorList>
    </citation>
    <scope>NUCLEOTIDE SEQUENCE</scope>
    <source>
        <strain evidence="2">IBT 34128</strain>
    </source>
</reference>
<evidence type="ECO:0000313" key="3">
    <source>
        <dbReference type="Proteomes" id="UP001141434"/>
    </source>
</evidence>
<evidence type="ECO:0000313" key="2">
    <source>
        <dbReference type="EMBL" id="KAJ5081782.1"/>
    </source>
</evidence>
<name>A0A9W9JUM4_9EURO</name>
<feature type="domain" description="Luciferase" evidence="1">
    <location>
        <begin position="188"/>
        <end position="268"/>
    </location>
</feature>
<reference evidence="2" key="1">
    <citation type="submission" date="2022-11" db="EMBL/GenBank/DDBJ databases">
        <authorList>
            <person name="Petersen C."/>
        </authorList>
    </citation>
    <scope>NUCLEOTIDE SEQUENCE</scope>
    <source>
        <strain evidence="2">IBT 34128</strain>
    </source>
</reference>
<evidence type="ECO:0000259" key="1">
    <source>
        <dbReference type="Pfam" id="PF17648"/>
    </source>
</evidence>
<comment type="caution">
    <text evidence="2">The sequence shown here is derived from an EMBL/GenBank/DDBJ whole genome shotgun (WGS) entry which is preliminary data.</text>
</comment>
<keyword evidence="3" id="KW-1185">Reference proteome</keyword>
<dbReference type="InterPro" id="IPR048273">
    <property type="entry name" value="Luciferase"/>
</dbReference>
<dbReference type="OrthoDB" id="5358398at2759"/>
<dbReference type="InterPro" id="IPR040841">
    <property type="entry name" value="Luciferase_dom"/>
</dbReference>
<organism evidence="2 3">
    <name type="scientific">Penicillium alfredii</name>
    <dbReference type="NCBI Taxonomy" id="1506179"/>
    <lineage>
        <taxon>Eukaryota</taxon>
        <taxon>Fungi</taxon>
        <taxon>Dikarya</taxon>
        <taxon>Ascomycota</taxon>
        <taxon>Pezizomycotina</taxon>
        <taxon>Eurotiomycetes</taxon>
        <taxon>Eurotiomycetidae</taxon>
        <taxon>Eurotiales</taxon>
        <taxon>Aspergillaceae</taxon>
        <taxon>Penicillium</taxon>
    </lineage>
</organism>
<dbReference type="AlphaFoldDB" id="A0A9W9JUM4"/>
<dbReference type="RefSeq" id="XP_056507069.1">
    <property type="nucleotide sequence ID" value="XM_056660571.1"/>
</dbReference>
<dbReference type="Proteomes" id="UP001141434">
    <property type="component" value="Unassembled WGS sequence"/>
</dbReference>
<dbReference type="PANTHER" id="PTHR38695:SF1">
    <property type="entry name" value="AMINO ACID PERMEASE_ SLC12A DOMAIN-CONTAINING PROTEIN"/>
    <property type="match status" value="1"/>
</dbReference>